<dbReference type="InterPro" id="IPR043130">
    <property type="entry name" value="CDP-OH_PTrfase_TM_dom"/>
</dbReference>
<evidence type="ECO:0000256" key="12">
    <source>
        <dbReference type="ARBA" id="ARBA00023209"/>
    </source>
</evidence>
<reference evidence="18" key="1">
    <citation type="submission" date="2021-12" db="EMBL/GenBank/DDBJ databases">
        <authorList>
            <person name="Rodrigo-Torres L."/>
            <person name="Arahal R. D."/>
            <person name="Lucena T."/>
        </authorList>
    </citation>
    <scope>NUCLEOTIDE SEQUENCE</scope>
    <source>
        <strain evidence="18">CECT 8267</strain>
    </source>
</reference>
<dbReference type="Gene3D" id="1.20.120.1760">
    <property type="match status" value="1"/>
</dbReference>
<dbReference type="Proteomes" id="UP000838100">
    <property type="component" value="Unassembled WGS sequence"/>
</dbReference>
<evidence type="ECO:0000256" key="9">
    <source>
        <dbReference type="ARBA" id="ARBA00022989"/>
    </source>
</evidence>
<keyword evidence="8 17" id="KW-0812">Transmembrane</keyword>
<evidence type="ECO:0000256" key="16">
    <source>
        <dbReference type="SAM" id="MobiDB-lite"/>
    </source>
</evidence>
<dbReference type="EMBL" id="CAKLPX010000005">
    <property type="protein sequence ID" value="CAH0993216.1"/>
    <property type="molecule type" value="Genomic_DNA"/>
</dbReference>
<evidence type="ECO:0000256" key="17">
    <source>
        <dbReference type="SAM" id="Phobius"/>
    </source>
</evidence>
<name>A0ABN8ELC4_9GAMM</name>
<keyword evidence="9 17" id="KW-1133">Transmembrane helix</keyword>
<dbReference type="InterPro" id="IPR048254">
    <property type="entry name" value="CDP_ALCOHOL_P_TRANSF_CS"/>
</dbReference>
<accession>A0ABN8ELC4</accession>
<dbReference type="InterPro" id="IPR000462">
    <property type="entry name" value="CDP-OH_P_trans"/>
</dbReference>
<dbReference type="PANTHER" id="PTHR14269:SF61">
    <property type="entry name" value="CDP-DIACYLGLYCEROL--SERINE O-PHOSPHATIDYLTRANSFERASE"/>
    <property type="match status" value="1"/>
</dbReference>
<evidence type="ECO:0000256" key="1">
    <source>
        <dbReference type="ARBA" id="ARBA00000287"/>
    </source>
</evidence>
<evidence type="ECO:0000256" key="15">
    <source>
        <dbReference type="RuleBase" id="RU003750"/>
    </source>
</evidence>
<dbReference type="NCBIfam" id="TIGR00473">
    <property type="entry name" value="pssA"/>
    <property type="match status" value="1"/>
</dbReference>
<evidence type="ECO:0000256" key="6">
    <source>
        <dbReference type="ARBA" id="ARBA00022516"/>
    </source>
</evidence>
<evidence type="ECO:0000256" key="3">
    <source>
        <dbReference type="ARBA" id="ARBA00010441"/>
    </source>
</evidence>
<gene>
    <name evidence="18" type="ORF">SIN8267_03357</name>
</gene>
<dbReference type="EC" id="2.7.8.8" evidence="4"/>
<keyword evidence="6" id="KW-0444">Lipid biosynthesis</keyword>
<evidence type="ECO:0000256" key="11">
    <source>
        <dbReference type="ARBA" id="ARBA00023136"/>
    </source>
</evidence>
<keyword evidence="7 15" id="KW-0808">Transferase</keyword>
<keyword evidence="12" id="KW-0594">Phospholipid biosynthesis</keyword>
<evidence type="ECO:0000256" key="13">
    <source>
        <dbReference type="ARBA" id="ARBA00023264"/>
    </source>
</evidence>
<proteinExistence type="inferred from homology"/>
<dbReference type="PANTHER" id="PTHR14269">
    <property type="entry name" value="CDP-DIACYLGLYCEROL--GLYCEROL-3-PHOSPHATE 3-PHOSPHATIDYLTRANSFERASE-RELATED"/>
    <property type="match status" value="1"/>
</dbReference>
<dbReference type="InterPro" id="IPR004533">
    <property type="entry name" value="CDP-diaglyc--ser_O-PTrfase"/>
</dbReference>
<dbReference type="InterPro" id="IPR050324">
    <property type="entry name" value="CDP-alcohol_PTase-I"/>
</dbReference>
<evidence type="ECO:0000256" key="4">
    <source>
        <dbReference type="ARBA" id="ARBA00013174"/>
    </source>
</evidence>
<comment type="similarity">
    <text evidence="3 15">Belongs to the CDP-alcohol phosphatidyltransferase class-I family.</text>
</comment>
<evidence type="ECO:0000313" key="19">
    <source>
        <dbReference type="Proteomes" id="UP000838100"/>
    </source>
</evidence>
<comment type="caution">
    <text evidence="18">The sequence shown here is derived from an EMBL/GenBank/DDBJ whole genome shotgun (WGS) entry which is preliminary data.</text>
</comment>
<evidence type="ECO:0000256" key="2">
    <source>
        <dbReference type="ARBA" id="ARBA00004127"/>
    </source>
</evidence>
<feature type="transmembrane region" description="Helical" evidence="17">
    <location>
        <begin position="51"/>
        <end position="72"/>
    </location>
</feature>
<evidence type="ECO:0000256" key="8">
    <source>
        <dbReference type="ARBA" id="ARBA00022692"/>
    </source>
</evidence>
<comment type="subcellular location">
    <subcellularLocation>
        <location evidence="2">Endomembrane system</location>
        <topology evidence="2">Multi-pass membrane protein</topology>
    </subcellularLocation>
</comment>
<feature type="transmembrane region" description="Helical" evidence="17">
    <location>
        <begin position="170"/>
        <end position="194"/>
    </location>
</feature>
<dbReference type="PROSITE" id="PS00379">
    <property type="entry name" value="CDP_ALCOHOL_P_TRANSF"/>
    <property type="match status" value="1"/>
</dbReference>
<protein>
    <recommendedName>
        <fullName evidence="5">CDP-diacylglycerol--serine O-phosphatidyltransferase</fullName>
        <ecNumber evidence="4">2.7.8.8</ecNumber>
    </recommendedName>
    <alternativeName>
        <fullName evidence="14">Phosphatidylserine synthase</fullName>
    </alternativeName>
</protein>
<keyword evidence="19" id="KW-1185">Reference proteome</keyword>
<feature type="transmembrane region" description="Helical" evidence="17">
    <location>
        <begin position="200"/>
        <end position="221"/>
    </location>
</feature>
<keyword evidence="11 17" id="KW-0472">Membrane</keyword>
<evidence type="ECO:0000256" key="7">
    <source>
        <dbReference type="ARBA" id="ARBA00022679"/>
    </source>
</evidence>
<feature type="transmembrane region" description="Helical" evidence="17">
    <location>
        <begin position="259"/>
        <end position="277"/>
    </location>
</feature>
<dbReference type="Pfam" id="PF01066">
    <property type="entry name" value="CDP-OH_P_transf"/>
    <property type="match status" value="1"/>
</dbReference>
<evidence type="ECO:0000256" key="14">
    <source>
        <dbReference type="ARBA" id="ARBA00032361"/>
    </source>
</evidence>
<evidence type="ECO:0000256" key="10">
    <source>
        <dbReference type="ARBA" id="ARBA00023098"/>
    </source>
</evidence>
<sequence>MVDNSKPDNQSSDEQVAKEQQKSLADSDLLPIDEHFEDVHHDGKKTRQKGIYLLPNLFTMAALFSGFYSIIAAMNGDFGNAGIAIFIAMVLDGLDGRVARMTNTQSAFGAELDSLSDMVSFGVAPALVVFTWGLAPMGRLGWAAAFIYMACASIRLARFNTQIETADKRFFTGLASPAAAALIAGLVWVCYGYGINKADVTAGFSAFVALMTVIAGLLMITNVPYHSFKGVDLHGRVPFIVFLAVVLVFAVVLVDPSTVLMGIFAIYALSGPVQWLLNKNK</sequence>
<organism evidence="18 19">
    <name type="scientific">Sinobacterium norvegicum</name>
    <dbReference type="NCBI Taxonomy" id="1641715"/>
    <lineage>
        <taxon>Bacteria</taxon>
        <taxon>Pseudomonadati</taxon>
        <taxon>Pseudomonadota</taxon>
        <taxon>Gammaproteobacteria</taxon>
        <taxon>Cellvibrionales</taxon>
        <taxon>Spongiibacteraceae</taxon>
        <taxon>Sinobacterium</taxon>
    </lineage>
</organism>
<keyword evidence="10" id="KW-0443">Lipid metabolism</keyword>
<feature type="transmembrane region" description="Helical" evidence="17">
    <location>
        <begin position="233"/>
        <end position="253"/>
    </location>
</feature>
<feature type="region of interest" description="Disordered" evidence="16">
    <location>
        <begin position="1"/>
        <end position="24"/>
    </location>
</feature>
<evidence type="ECO:0000313" key="18">
    <source>
        <dbReference type="EMBL" id="CAH0993216.1"/>
    </source>
</evidence>
<keyword evidence="13" id="KW-1208">Phospholipid metabolism</keyword>
<comment type="catalytic activity">
    <reaction evidence="1">
        <text>a CDP-1,2-diacyl-sn-glycerol + L-serine = a 1,2-diacyl-sn-glycero-3-phospho-L-serine + CMP + H(+)</text>
        <dbReference type="Rhea" id="RHEA:16913"/>
        <dbReference type="ChEBI" id="CHEBI:15378"/>
        <dbReference type="ChEBI" id="CHEBI:33384"/>
        <dbReference type="ChEBI" id="CHEBI:57262"/>
        <dbReference type="ChEBI" id="CHEBI:58332"/>
        <dbReference type="ChEBI" id="CHEBI:60377"/>
        <dbReference type="EC" id="2.7.8.8"/>
    </reaction>
</comment>
<evidence type="ECO:0000256" key="5">
    <source>
        <dbReference type="ARBA" id="ARBA00017171"/>
    </source>
</evidence>